<organism evidence="1 2">
    <name type="scientific">Melastoma candidum</name>
    <dbReference type="NCBI Taxonomy" id="119954"/>
    <lineage>
        <taxon>Eukaryota</taxon>
        <taxon>Viridiplantae</taxon>
        <taxon>Streptophyta</taxon>
        <taxon>Embryophyta</taxon>
        <taxon>Tracheophyta</taxon>
        <taxon>Spermatophyta</taxon>
        <taxon>Magnoliopsida</taxon>
        <taxon>eudicotyledons</taxon>
        <taxon>Gunneridae</taxon>
        <taxon>Pentapetalae</taxon>
        <taxon>rosids</taxon>
        <taxon>malvids</taxon>
        <taxon>Myrtales</taxon>
        <taxon>Melastomataceae</taxon>
        <taxon>Melastomatoideae</taxon>
        <taxon>Melastomateae</taxon>
        <taxon>Melastoma</taxon>
    </lineage>
</organism>
<gene>
    <name evidence="1" type="ORF">MLD38_014806</name>
</gene>
<dbReference type="Proteomes" id="UP001057402">
    <property type="component" value="Chromosome 4"/>
</dbReference>
<evidence type="ECO:0000313" key="1">
    <source>
        <dbReference type="EMBL" id="KAI4377122.1"/>
    </source>
</evidence>
<evidence type="ECO:0000313" key="2">
    <source>
        <dbReference type="Proteomes" id="UP001057402"/>
    </source>
</evidence>
<reference evidence="2" key="1">
    <citation type="journal article" date="2023" name="Front. Plant Sci.">
        <title>Chromosomal-level genome assembly of Melastoma candidum provides insights into trichome evolution.</title>
        <authorList>
            <person name="Zhong Y."/>
            <person name="Wu W."/>
            <person name="Sun C."/>
            <person name="Zou P."/>
            <person name="Liu Y."/>
            <person name="Dai S."/>
            <person name="Zhou R."/>
        </authorList>
    </citation>
    <scope>NUCLEOTIDE SEQUENCE [LARGE SCALE GENOMIC DNA]</scope>
</reference>
<proteinExistence type="predicted"/>
<protein>
    <submittedName>
        <fullName evidence="1">Uncharacterized protein</fullName>
    </submittedName>
</protein>
<keyword evidence="2" id="KW-1185">Reference proteome</keyword>
<dbReference type="EMBL" id="CM042883">
    <property type="protein sequence ID" value="KAI4377122.1"/>
    <property type="molecule type" value="Genomic_DNA"/>
</dbReference>
<comment type="caution">
    <text evidence="1">The sequence shown here is derived from an EMBL/GenBank/DDBJ whole genome shotgun (WGS) entry which is preliminary data.</text>
</comment>
<accession>A0ACB9RMF7</accession>
<name>A0ACB9RMF7_9MYRT</name>
<sequence length="962" mass="106433">MTFVLPNVLKACGSLMPIQHGKAVNEYALEMGFLQCVYILAVSWASVWRMSSENLRYDSATLASILSAAAVKDDLKLRKGAHCDCIRNYLESVPAIAGNIIEMYCDRIGSAGQVFDNSLQIDLIMWNTLTSSSAELGLEPRSFKIIPAHANGESATRCGIVEFVDTWVSQQWQKAKLGFGLTPLRENNSQLCFVDALDEIPKVATSIPDMYAKAGRAEEAQKYFDTDMKKDVAVYNAMISCNAGQWKSSRGTETVSELQLDGFQPDCTTFTGILTACSHSGLVDESMAVMYEKMDEYNVKPRLSIAESMAQQSWDAEKMLDVYIYDYLIKRKFHATARAFVAEKLVSTVPVAIDAPHGLLLEWWMVFWDVFNARFRTPSDNAASTMQFQDQHAFGFPPQKQHQMQVSHLSNVLQSPLQHELQYRQARAPQLHELDEERMRILTNRNSLIQEDPRLYGMAPSRDANSLLKQKQHLQQSVRSQYTKNGDCIQQHIRAFSSAGGVHVDQCLPNDLVGSNHNFHSACSTNFQKASNSVGQKRKEFSPALDSVITGYLDHSRARPALHFPTTVQSATEQPPYSCQGGGCNNTNYAMVESELFLPTTVPTQTNIGLTSSATHAEDLICPTPTSTTQPVSKGPTINDNGALQVESVLLQTNADVGENHIQLDVGGKGYIFSAVRHMVSGLAKVECCHFSSDGKLLAAGGCDNKVTLWCAESFQIKSELGEHAQAITDIRFSTHMPWLASSSVDGTIRVWDTNNPIQSICMFTGHSAAVSSVDFHPQKDDLICSCDNMKEIRYWTMKNGRCAGMIKGGATCLRFQPGSGKFLATAGKNVVSLYDVETQFCRHRIQDHKSTVHALCWDFAGDHLASVSDDLVSVWRGSGNNMESVHRLSCLGNKFRSCVFHPVLPSVLIIGCDKSLELWNMAENKRVTLDAHQDLISSLSASNPKSYVASGSHDKSIKVWK</sequence>